<organism evidence="2 3">
    <name type="scientific">Neobacillus ginsengisoli</name>
    <dbReference type="NCBI Taxonomy" id="904295"/>
    <lineage>
        <taxon>Bacteria</taxon>
        <taxon>Bacillati</taxon>
        <taxon>Bacillota</taxon>
        <taxon>Bacilli</taxon>
        <taxon>Bacillales</taxon>
        <taxon>Bacillaceae</taxon>
        <taxon>Neobacillus</taxon>
    </lineage>
</organism>
<proteinExistence type="predicted"/>
<dbReference type="InterPro" id="IPR009061">
    <property type="entry name" value="DNA-bd_dom_put_sf"/>
</dbReference>
<dbReference type="SUPFAM" id="SSF46955">
    <property type="entry name" value="Putative DNA-binding domain"/>
    <property type="match status" value="1"/>
</dbReference>
<evidence type="ECO:0000313" key="3">
    <source>
        <dbReference type="Proteomes" id="UP001224122"/>
    </source>
</evidence>
<evidence type="ECO:0000259" key="1">
    <source>
        <dbReference type="Pfam" id="PF13411"/>
    </source>
</evidence>
<keyword evidence="3" id="KW-1185">Reference proteome</keyword>
<reference evidence="2 3" key="1">
    <citation type="submission" date="2023-07" db="EMBL/GenBank/DDBJ databases">
        <title>Genomic Encyclopedia of Type Strains, Phase IV (KMG-IV): sequencing the most valuable type-strain genomes for metagenomic binning, comparative biology and taxonomic classification.</title>
        <authorList>
            <person name="Goeker M."/>
        </authorList>
    </citation>
    <scope>NUCLEOTIDE SEQUENCE [LARGE SCALE GENOMIC DNA]</scope>
    <source>
        <strain evidence="2 3">DSM 27594</strain>
    </source>
</reference>
<gene>
    <name evidence="2" type="ORF">J2S10_004375</name>
</gene>
<evidence type="ECO:0000313" key="2">
    <source>
        <dbReference type="EMBL" id="MDQ0201169.1"/>
    </source>
</evidence>
<dbReference type="RefSeq" id="WP_307412242.1">
    <property type="nucleotide sequence ID" value="NZ_JAUSTW010000008.1"/>
</dbReference>
<dbReference type="Proteomes" id="UP001224122">
    <property type="component" value="Unassembled WGS sequence"/>
</dbReference>
<dbReference type="Pfam" id="PF13411">
    <property type="entry name" value="MerR_1"/>
    <property type="match status" value="1"/>
</dbReference>
<feature type="domain" description="HTH merR-type" evidence="1">
    <location>
        <begin position="5"/>
        <end position="69"/>
    </location>
</feature>
<sequence>MTVIYSPSDVQNLLGIDSSTLRKYATLLERHGYHVHRNNRGHRGYYDKDLITLRKLIEFSKQEDMTMERSVEAVMTWYSEEENTVTVTEVLPVQTTNNRDFEQDTIHDKLLERIEHLEQINLDLINHLKEKAVREAKQEEMMNQILKYVERMEQLERCKMIEIETRNQTAAATQKKWWKWWK</sequence>
<comment type="caution">
    <text evidence="2">The sequence shown here is derived from an EMBL/GenBank/DDBJ whole genome shotgun (WGS) entry which is preliminary data.</text>
</comment>
<dbReference type="Gene3D" id="1.10.1660.10">
    <property type="match status" value="1"/>
</dbReference>
<accession>A0ABT9Y011</accession>
<dbReference type="GO" id="GO:0003677">
    <property type="term" value="F:DNA binding"/>
    <property type="evidence" value="ECO:0007669"/>
    <property type="project" value="UniProtKB-KW"/>
</dbReference>
<protein>
    <submittedName>
        <fullName evidence="2">DNA-binding transcriptional MerR regulator</fullName>
    </submittedName>
</protein>
<keyword evidence="2" id="KW-0238">DNA-binding</keyword>
<dbReference type="InterPro" id="IPR000551">
    <property type="entry name" value="MerR-type_HTH_dom"/>
</dbReference>
<name>A0ABT9Y011_9BACI</name>
<dbReference type="EMBL" id="JAUSTW010000008">
    <property type="protein sequence ID" value="MDQ0201169.1"/>
    <property type="molecule type" value="Genomic_DNA"/>
</dbReference>